<dbReference type="AlphaFoldDB" id="A0A915HFM6"/>
<protein>
    <submittedName>
        <fullName evidence="2">Uncharacterized protein</fullName>
    </submittedName>
</protein>
<dbReference type="Proteomes" id="UP000887565">
    <property type="component" value="Unplaced"/>
</dbReference>
<dbReference type="WBParaSite" id="nRc.2.0.1.t00094-RA">
    <property type="protein sequence ID" value="nRc.2.0.1.t00094-RA"/>
    <property type="gene ID" value="nRc.2.0.1.g00094"/>
</dbReference>
<evidence type="ECO:0000313" key="2">
    <source>
        <dbReference type="WBParaSite" id="nRc.2.0.1.t00094-RA"/>
    </source>
</evidence>
<organism evidence="1 2">
    <name type="scientific">Romanomermis culicivorax</name>
    <name type="common">Nematode worm</name>
    <dbReference type="NCBI Taxonomy" id="13658"/>
    <lineage>
        <taxon>Eukaryota</taxon>
        <taxon>Metazoa</taxon>
        <taxon>Ecdysozoa</taxon>
        <taxon>Nematoda</taxon>
        <taxon>Enoplea</taxon>
        <taxon>Dorylaimia</taxon>
        <taxon>Mermithida</taxon>
        <taxon>Mermithoidea</taxon>
        <taxon>Mermithidae</taxon>
        <taxon>Romanomermis</taxon>
    </lineage>
</organism>
<sequence>MMLTSAHYTNPGSKGQFLKADENFVSEPSACGTRLPTSNMQPLVACQTFLYNSAHYIYFVK</sequence>
<name>A0A915HFM6_ROMCU</name>
<evidence type="ECO:0000313" key="1">
    <source>
        <dbReference type="Proteomes" id="UP000887565"/>
    </source>
</evidence>
<accession>A0A915HFM6</accession>
<reference evidence="2" key="1">
    <citation type="submission" date="2022-11" db="UniProtKB">
        <authorList>
            <consortium name="WormBaseParasite"/>
        </authorList>
    </citation>
    <scope>IDENTIFICATION</scope>
</reference>
<proteinExistence type="predicted"/>
<keyword evidence="1" id="KW-1185">Reference proteome</keyword>